<evidence type="ECO:0000313" key="3">
    <source>
        <dbReference type="EMBL" id="KAG6470051.1"/>
    </source>
</evidence>
<protein>
    <recommendedName>
        <fullName evidence="2">Nucleotidyl transferase domain-containing protein</fullName>
    </recommendedName>
</protein>
<feature type="compositionally biased region" description="Basic residues" evidence="1">
    <location>
        <begin position="1"/>
        <end position="11"/>
    </location>
</feature>
<reference evidence="3 4" key="1">
    <citation type="submission" date="2020-08" db="EMBL/GenBank/DDBJ databases">
        <title>Plant Genome Project.</title>
        <authorList>
            <person name="Zhang R.-G."/>
        </authorList>
    </citation>
    <scope>NUCLEOTIDE SEQUENCE [LARGE SCALE GENOMIC DNA]</scope>
    <source>
        <tissue evidence="3">Rhizome</tissue>
    </source>
</reference>
<dbReference type="GO" id="GO:0005851">
    <property type="term" value="C:eukaryotic translation initiation factor 2B complex"/>
    <property type="evidence" value="ECO:0007669"/>
    <property type="project" value="TreeGrafter"/>
</dbReference>
<accession>A0A8J5BDW7</accession>
<evidence type="ECO:0000256" key="1">
    <source>
        <dbReference type="SAM" id="MobiDB-lite"/>
    </source>
</evidence>
<comment type="caution">
    <text evidence="3">The sequence shown here is derived from an EMBL/GenBank/DDBJ whole genome shotgun (WGS) entry which is preliminary data.</text>
</comment>
<evidence type="ECO:0000259" key="2">
    <source>
        <dbReference type="Pfam" id="PF00483"/>
    </source>
</evidence>
<dbReference type="GO" id="GO:0005085">
    <property type="term" value="F:guanyl-nucleotide exchange factor activity"/>
    <property type="evidence" value="ECO:0007669"/>
    <property type="project" value="TreeGrafter"/>
</dbReference>
<dbReference type="EMBL" id="JACMSC010000021">
    <property type="protein sequence ID" value="KAG6470051.1"/>
    <property type="molecule type" value="Genomic_DNA"/>
</dbReference>
<feature type="compositionally biased region" description="Polar residues" evidence="1">
    <location>
        <begin position="20"/>
        <end position="30"/>
    </location>
</feature>
<feature type="domain" description="Nucleotidyl transferase" evidence="2">
    <location>
        <begin position="74"/>
        <end position="208"/>
    </location>
</feature>
<dbReference type="PANTHER" id="PTHR45887">
    <property type="entry name" value="TRANSLATION INITIATION FACTOR EIF-2B SUBUNIT EPSILON"/>
    <property type="match status" value="1"/>
</dbReference>
<dbReference type="InterPro" id="IPR029044">
    <property type="entry name" value="Nucleotide-diphossugar_trans"/>
</dbReference>
<dbReference type="InterPro" id="IPR051956">
    <property type="entry name" value="eIF2B_epsilon"/>
</dbReference>
<name>A0A8J5BDW7_ZINOF</name>
<dbReference type="GO" id="GO:0003743">
    <property type="term" value="F:translation initiation factor activity"/>
    <property type="evidence" value="ECO:0007669"/>
    <property type="project" value="TreeGrafter"/>
</dbReference>
<dbReference type="Pfam" id="PF00483">
    <property type="entry name" value="NTP_transferase"/>
    <property type="match status" value="1"/>
</dbReference>
<dbReference type="CDD" id="cd04197">
    <property type="entry name" value="eIF-2B_epsilon_N"/>
    <property type="match status" value="1"/>
</dbReference>
<dbReference type="SUPFAM" id="SSF53448">
    <property type="entry name" value="Nucleotide-diphospho-sugar transferases"/>
    <property type="match status" value="1"/>
</dbReference>
<dbReference type="InterPro" id="IPR035543">
    <property type="entry name" value="eIF-2B_epsilon_N"/>
</dbReference>
<sequence length="289" mass="32909">MKSSRQKRGKRNQNERTRNRSFGSSASESNRLIHRRGSTGGRATAQKKGQRVDDSEVVARVPFQAVFLADSFNLRFRPITLERPKVLLPLVNVPMIEYTLSWLDSVGVEEVFVFFCSHSQQVKDYLKESEWTKPTSRFSVTKSHDAISAGDALRVIYEKSVIHGDFVLISGDAISNLNLAQVLREHKERKKKDPLAVMTMIIKHSKPSNLTHQTRFGTDEVLMAIDPQTKELIFFMRTRCTGLAVQDIHNQLEGFCAQINLKILGHIATQAKYHDFGGMWRLYPQVAHI</sequence>
<gene>
    <name evidence="3" type="ORF">ZIOFF_071068</name>
</gene>
<keyword evidence="4" id="KW-1185">Reference proteome</keyword>
<dbReference type="Proteomes" id="UP000734854">
    <property type="component" value="Unassembled WGS sequence"/>
</dbReference>
<dbReference type="AlphaFoldDB" id="A0A8J5BDW7"/>
<organism evidence="3 4">
    <name type="scientific">Zingiber officinale</name>
    <name type="common">Ginger</name>
    <name type="synonym">Amomum zingiber</name>
    <dbReference type="NCBI Taxonomy" id="94328"/>
    <lineage>
        <taxon>Eukaryota</taxon>
        <taxon>Viridiplantae</taxon>
        <taxon>Streptophyta</taxon>
        <taxon>Embryophyta</taxon>
        <taxon>Tracheophyta</taxon>
        <taxon>Spermatophyta</taxon>
        <taxon>Magnoliopsida</taxon>
        <taxon>Liliopsida</taxon>
        <taxon>Zingiberales</taxon>
        <taxon>Zingiberaceae</taxon>
        <taxon>Zingiber</taxon>
    </lineage>
</organism>
<dbReference type="Gene3D" id="3.90.550.10">
    <property type="entry name" value="Spore Coat Polysaccharide Biosynthesis Protein SpsA, Chain A"/>
    <property type="match status" value="1"/>
</dbReference>
<feature type="region of interest" description="Disordered" evidence="1">
    <location>
        <begin position="1"/>
        <end position="51"/>
    </location>
</feature>
<dbReference type="GO" id="GO:0031369">
    <property type="term" value="F:translation initiation factor binding"/>
    <property type="evidence" value="ECO:0007669"/>
    <property type="project" value="TreeGrafter"/>
</dbReference>
<dbReference type="InterPro" id="IPR005835">
    <property type="entry name" value="NTP_transferase_dom"/>
</dbReference>
<dbReference type="PANTHER" id="PTHR45887:SF1">
    <property type="entry name" value="TRANSLATION INITIATION FACTOR EIF-2B SUBUNIT EPSILON"/>
    <property type="match status" value="1"/>
</dbReference>
<proteinExistence type="predicted"/>
<evidence type="ECO:0000313" key="4">
    <source>
        <dbReference type="Proteomes" id="UP000734854"/>
    </source>
</evidence>